<evidence type="ECO:0000256" key="1">
    <source>
        <dbReference type="ARBA" id="ARBA00009023"/>
    </source>
</evidence>
<dbReference type="Pfam" id="PF03480">
    <property type="entry name" value="DctP"/>
    <property type="match status" value="1"/>
</dbReference>
<dbReference type="InterPro" id="IPR018389">
    <property type="entry name" value="DctP_fam"/>
</dbReference>
<gene>
    <name evidence="4" type="ORF">GDS87_15965</name>
</gene>
<dbReference type="SUPFAM" id="SSF53850">
    <property type="entry name" value="Periplasmic binding protein-like II"/>
    <property type="match status" value="1"/>
</dbReference>
<dbReference type="PIRSF" id="PIRSF006470">
    <property type="entry name" value="DctB"/>
    <property type="match status" value="1"/>
</dbReference>
<dbReference type="InterPro" id="IPR038404">
    <property type="entry name" value="TRAP_DctP_sf"/>
</dbReference>
<keyword evidence="2" id="KW-0813">Transport</keyword>
<protein>
    <submittedName>
        <fullName evidence="4">DctP family TRAP transporter solute-binding subunit</fullName>
    </submittedName>
</protein>
<dbReference type="PANTHER" id="PTHR33376:SF7">
    <property type="entry name" value="C4-DICARBOXYLATE-BINDING PROTEIN DCTB"/>
    <property type="match status" value="1"/>
</dbReference>
<comment type="similarity">
    <text evidence="1">Belongs to the bacterial solute-binding protein 7 family.</text>
</comment>
<sequence length="349" mass="40057">MKKFIIGTITTVLLLTIAIGVQQGLLFANPLPYDDEQKGLDTQITIHLSHVVAENTPKGQAASKFAELVEEKTNGEVKVHVYPNSSLFNDENEFQALQNGEVEMIIPTFSKMTTYVPNWQVLDLPYLFNTDEEVHEVLTGSIGEQLLNELEPFQIKGLSFWHNGFKHLTSVDYPIHTFEDLKGLRVRTMPSKTLERQFEAVGATPIPISFSEVFTDLESHAIDAQENTASNIYSKGFYKVQKHMTLTKHGILGYAVLMNENFWKSLPVKFQKQIMEAMKETTDWQFEQAVMMNDKDLRKLEQQEGFEIFTMSSEERQRFKEKLAPVYDFYKTNIQNDDVLSRIEKIVSP</sequence>
<dbReference type="Gene3D" id="3.40.190.170">
    <property type="entry name" value="Bacterial extracellular solute-binding protein, family 7"/>
    <property type="match status" value="1"/>
</dbReference>
<reference evidence="4 5" key="1">
    <citation type="submission" date="2019-11" db="EMBL/GenBank/DDBJ databases">
        <title>Whole Genome Sequencing and Comparative Genomic Analyses of Lysinibacillus pakistanensis LZH-9, a Halotolerant Strain with Excellent COD Removal Capability.</title>
        <authorList>
            <person name="Zhou H."/>
        </authorList>
    </citation>
    <scope>NUCLEOTIDE SEQUENCE [LARGE SCALE GENOMIC DNA]</scope>
    <source>
        <strain evidence="4 5">LZH-9</strain>
    </source>
</reference>
<keyword evidence="3" id="KW-0732">Signal</keyword>
<dbReference type="InterPro" id="IPR004682">
    <property type="entry name" value="TRAP_DctP"/>
</dbReference>
<organism evidence="4 5">
    <name type="scientific">Lysinibacillus pakistanensis</name>
    <dbReference type="NCBI Taxonomy" id="759811"/>
    <lineage>
        <taxon>Bacteria</taxon>
        <taxon>Bacillati</taxon>
        <taxon>Bacillota</taxon>
        <taxon>Bacilli</taxon>
        <taxon>Bacillales</taxon>
        <taxon>Bacillaceae</taxon>
        <taxon>Lysinibacillus</taxon>
    </lineage>
</organism>
<dbReference type="EMBL" id="CP045835">
    <property type="protein sequence ID" value="QGG52339.1"/>
    <property type="molecule type" value="Genomic_DNA"/>
</dbReference>
<keyword evidence="5" id="KW-1185">Reference proteome</keyword>
<evidence type="ECO:0000256" key="3">
    <source>
        <dbReference type="ARBA" id="ARBA00022729"/>
    </source>
</evidence>
<evidence type="ECO:0000313" key="4">
    <source>
        <dbReference type="EMBL" id="QGG52339.1"/>
    </source>
</evidence>
<dbReference type="NCBIfam" id="NF037995">
    <property type="entry name" value="TRAP_S1"/>
    <property type="match status" value="1"/>
</dbReference>
<dbReference type="CDD" id="cd13674">
    <property type="entry name" value="PBP2_TRAP_SBP_like_1"/>
    <property type="match status" value="1"/>
</dbReference>
<evidence type="ECO:0000256" key="2">
    <source>
        <dbReference type="ARBA" id="ARBA00022448"/>
    </source>
</evidence>
<dbReference type="NCBIfam" id="TIGR00787">
    <property type="entry name" value="dctP"/>
    <property type="match status" value="1"/>
</dbReference>
<evidence type="ECO:0000313" key="5">
    <source>
        <dbReference type="Proteomes" id="UP000373269"/>
    </source>
</evidence>
<dbReference type="RefSeq" id="WP_369593259.1">
    <property type="nucleotide sequence ID" value="NZ_CP045835.1"/>
</dbReference>
<accession>A0ABX6DCM3</accession>
<dbReference type="Proteomes" id="UP000373269">
    <property type="component" value="Chromosome"/>
</dbReference>
<dbReference type="PANTHER" id="PTHR33376">
    <property type="match status" value="1"/>
</dbReference>
<proteinExistence type="inferred from homology"/>
<name>A0ABX6DCM3_9BACI</name>